<evidence type="ECO:0000313" key="7">
    <source>
        <dbReference type="EMBL" id="KAE8415631.1"/>
    </source>
</evidence>
<dbReference type="CDD" id="cd00067">
    <property type="entry name" value="GAL4"/>
    <property type="match status" value="1"/>
</dbReference>
<keyword evidence="4" id="KW-0539">Nucleus</keyword>
<dbReference type="PROSITE" id="PS50048">
    <property type="entry name" value="ZN2_CY6_FUNGAL_2"/>
    <property type="match status" value="1"/>
</dbReference>
<evidence type="ECO:0000256" key="4">
    <source>
        <dbReference type="ARBA" id="ARBA00023242"/>
    </source>
</evidence>
<dbReference type="Proteomes" id="UP000325395">
    <property type="component" value="Unassembled WGS sequence"/>
</dbReference>
<proteinExistence type="predicted"/>
<sequence length="75" mass="9031">MMPKQTVSRRAKRGSSTPKRQRRRACDSCFKRKIQCDMEFPQCNWCKHHNLACTYSRLQTRTEARYVNNTILRHD</sequence>
<dbReference type="SUPFAM" id="SSF57701">
    <property type="entry name" value="Zn2/Cys6 DNA-binding domain"/>
    <property type="match status" value="1"/>
</dbReference>
<feature type="region of interest" description="Disordered" evidence="5">
    <location>
        <begin position="1"/>
        <end position="22"/>
    </location>
</feature>
<evidence type="ECO:0000313" key="8">
    <source>
        <dbReference type="Proteomes" id="UP000325395"/>
    </source>
</evidence>
<dbReference type="InterPro" id="IPR036864">
    <property type="entry name" value="Zn2-C6_fun-type_DNA-bd_sf"/>
</dbReference>
<organism evidence="7 8">
    <name type="scientific">Aspergillus pseudocaelatus</name>
    <dbReference type="NCBI Taxonomy" id="1825620"/>
    <lineage>
        <taxon>Eukaryota</taxon>
        <taxon>Fungi</taxon>
        <taxon>Dikarya</taxon>
        <taxon>Ascomycota</taxon>
        <taxon>Pezizomycotina</taxon>
        <taxon>Eurotiomycetes</taxon>
        <taxon>Eurotiomycetidae</taxon>
        <taxon>Eurotiales</taxon>
        <taxon>Aspergillaceae</taxon>
        <taxon>Aspergillus</taxon>
        <taxon>Aspergillus subgen. Circumdati</taxon>
    </lineage>
</organism>
<evidence type="ECO:0000256" key="3">
    <source>
        <dbReference type="ARBA" id="ARBA00023163"/>
    </source>
</evidence>
<reference evidence="7 8" key="1">
    <citation type="submission" date="2019-04" db="EMBL/GenBank/DDBJ databases">
        <authorList>
            <consortium name="DOE Joint Genome Institute"/>
            <person name="Mondo S."/>
            <person name="Kjaerbolling I."/>
            <person name="Vesth T."/>
            <person name="Frisvad J.C."/>
            <person name="Nybo J.L."/>
            <person name="Theobald S."/>
            <person name="Kildgaard S."/>
            <person name="Isbrandt T."/>
            <person name="Kuo A."/>
            <person name="Sato A."/>
            <person name="Lyhne E.K."/>
            <person name="Kogle M.E."/>
            <person name="Wiebenga A."/>
            <person name="Kun R.S."/>
            <person name="Lubbers R.J."/>
            <person name="Makela M.R."/>
            <person name="Barry K."/>
            <person name="Chovatia M."/>
            <person name="Clum A."/>
            <person name="Daum C."/>
            <person name="Haridas S."/>
            <person name="He G."/>
            <person name="LaButti K."/>
            <person name="Lipzen A."/>
            <person name="Riley R."/>
            <person name="Salamov A."/>
            <person name="Simmons B.A."/>
            <person name="Magnuson J.K."/>
            <person name="Henrissat B."/>
            <person name="Mortensen U.H."/>
            <person name="Larsen T.O."/>
            <person name="Devries R.P."/>
            <person name="Grigoriev I.V."/>
            <person name="Machida M."/>
            <person name="Baker S.E."/>
            <person name="Andersen M.R."/>
            <person name="Cantor M.N."/>
            <person name="Hua S.X."/>
        </authorList>
    </citation>
    <scope>NUCLEOTIDE SEQUENCE [LARGE SCALE GENOMIC DNA]</scope>
    <source>
        <strain evidence="7 8">CBS 117616</strain>
    </source>
</reference>
<keyword evidence="8" id="KW-1185">Reference proteome</keyword>
<name>A0ABQ6WEU3_9EURO</name>
<evidence type="ECO:0000259" key="6">
    <source>
        <dbReference type="PROSITE" id="PS50048"/>
    </source>
</evidence>
<dbReference type="Pfam" id="PF00172">
    <property type="entry name" value="Zn_clus"/>
    <property type="match status" value="1"/>
</dbReference>
<keyword evidence="2" id="KW-0238">DNA-binding</keyword>
<dbReference type="EMBL" id="ML735764">
    <property type="protein sequence ID" value="KAE8415631.1"/>
    <property type="molecule type" value="Genomic_DNA"/>
</dbReference>
<feature type="domain" description="Zn(2)-C6 fungal-type" evidence="6">
    <location>
        <begin position="25"/>
        <end position="55"/>
    </location>
</feature>
<evidence type="ECO:0000256" key="2">
    <source>
        <dbReference type="ARBA" id="ARBA00023125"/>
    </source>
</evidence>
<dbReference type="SMART" id="SM00066">
    <property type="entry name" value="GAL4"/>
    <property type="match status" value="1"/>
</dbReference>
<feature type="compositionally biased region" description="Basic residues" evidence="5">
    <location>
        <begin position="7"/>
        <end position="22"/>
    </location>
</feature>
<gene>
    <name evidence="7" type="ORF">BDV36DRAFT_220814</name>
</gene>
<keyword evidence="3" id="KW-0804">Transcription</keyword>
<accession>A0ABQ6WEU3</accession>
<protein>
    <recommendedName>
        <fullName evidence="6">Zn(2)-C6 fungal-type domain-containing protein</fullName>
    </recommendedName>
</protein>
<dbReference type="InterPro" id="IPR001138">
    <property type="entry name" value="Zn2Cys6_DnaBD"/>
</dbReference>
<keyword evidence="1" id="KW-0805">Transcription regulation</keyword>
<evidence type="ECO:0000256" key="1">
    <source>
        <dbReference type="ARBA" id="ARBA00023015"/>
    </source>
</evidence>
<dbReference type="Gene3D" id="4.10.240.10">
    <property type="entry name" value="Zn(2)-C6 fungal-type DNA-binding domain"/>
    <property type="match status" value="1"/>
</dbReference>
<evidence type="ECO:0000256" key="5">
    <source>
        <dbReference type="SAM" id="MobiDB-lite"/>
    </source>
</evidence>